<gene>
    <name evidence="4" type="ORF">E3J62_05940</name>
</gene>
<dbReference type="NCBIfam" id="TIGR00976">
    <property type="entry name" value="CocE_NonD"/>
    <property type="match status" value="2"/>
</dbReference>
<dbReference type="PANTHER" id="PTHR43056">
    <property type="entry name" value="PEPTIDASE S9 PROLYL OLIGOPEPTIDASE"/>
    <property type="match status" value="1"/>
</dbReference>
<evidence type="ECO:0000256" key="2">
    <source>
        <dbReference type="SAM" id="SignalP"/>
    </source>
</evidence>
<dbReference type="Gene3D" id="2.60.120.260">
    <property type="entry name" value="Galactose-binding domain-like"/>
    <property type="match status" value="1"/>
</dbReference>
<dbReference type="EMBL" id="SOJN01000073">
    <property type="protein sequence ID" value="TET45917.1"/>
    <property type="molecule type" value="Genomic_DNA"/>
</dbReference>
<dbReference type="Proteomes" id="UP000315525">
    <property type="component" value="Unassembled WGS sequence"/>
</dbReference>
<feature type="domain" description="Xaa-Pro dipeptidyl-peptidase C-terminal" evidence="3">
    <location>
        <begin position="286"/>
        <end position="536"/>
    </location>
</feature>
<evidence type="ECO:0000256" key="1">
    <source>
        <dbReference type="ARBA" id="ARBA00022801"/>
    </source>
</evidence>
<dbReference type="InterPro" id="IPR025965">
    <property type="entry name" value="FlgD/Vpr_Ig-like"/>
</dbReference>
<dbReference type="Gene3D" id="2.60.40.4070">
    <property type="match status" value="1"/>
</dbReference>
<dbReference type="InterPro" id="IPR000383">
    <property type="entry name" value="Xaa-Pro-like_dom"/>
</dbReference>
<dbReference type="Pfam" id="PF08530">
    <property type="entry name" value="PepX_C"/>
    <property type="match status" value="1"/>
</dbReference>
<dbReference type="InterPro" id="IPR005674">
    <property type="entry name" value="CocE/Ser_esterase"/>
</dbReference>
<dbReference type="SMART" id="SM00939">
    <property type="entry name" value="PepX_C"/>
    <property type="match status" value="1"/>
</dbReference>
<keyword evidence="2" id="KW-0732">Signal</keyword>
<dbReference type="GO" id="GO:0008239">
    <property type="term" value="F:dipeptidyl-peptidase activity"/>
    <property type="evidence" value="ECO:0007669"/>
    <property type="project" value="InterPro"/>
</dbReference>
<protein>
    <submittedName>
        <fullName evidence="4">CocE/NonD family hydrolase</fullName>
    </submittedName>
</protein>
<dbReference type="InterPro" id="IPR013736">
    <property type="entry name" value="Xaa-Pro_dipept_C"/>
</dbReference>
<dbReference type="InterPro" id="IPR029058">
    <property type="entry name" value="AB_hydrolase_fold"/>
</dbReference>
<comment type="caution">
    <text evidence="4">The sequence shown here is derived from an EMBL/GenBank/DDBJ whole genome shotgun (WGS) entry which is preliminary data.</text>
</comment>
<dbReference type="SUPFAM" id="SSF49785">
    <property type="entry name" value="Galactose-binding domain-like"/>
    <property type="match status" value="1"/>
</dbReference>
<keyword evidence="1 4" id="KW-0378">Hydrolase</keyword>
<evidence type="ECO:0000313" key="5">
    <source>
        <dbReference type="Proteomes" id="UP000315525"/>
    </source>
</evidence>
<dbReference type="AlphaFoldDB" id="A0A523UTN1"/>
<dbReference type="InterPro" id="IPR026444">
    <property type="entry name" value="Secre_tail"/>
</dbReference>
<dbReference type="InterPro" id="IPR008979">
    <property type="entry name" value="Galactose-bd-like_sf"/>
</dbReference>
<dbReference type="Pfam" id="PF13860">
    <property type="entry name" value="FlgD_ig"/>
    <property type="match status" value="1"/>
</dbReference>
<dbReference type="Pfam" id="PF02129">
    <property type="entry name" value="Peptidase_S15"/>
    <property type="match status" value="2"/>
</dbReference>
<accession>A0A523UTN1</accession>
<organism evidence="4 5">
    <name type="scientific">candidate division TA06 bacterium</name>
    <dbReference type="NCBI Taxonomy" id="2250710"/>
    <lineage>
        <taxon>Bacteria</taxon>
        <taxon>Bacteria division TA06</taxon>
    </lineage>
</organism>
<dbReference type="SUPFAM" id="SSF53474">
    <property type="entry name" value="alpha/beta-Hydrolases"/>
    <property type="match status" value="1"/>
</dbReference>
<evidence type="ECO:0000313" key="4">
    <source>
        <dbReference type="EMBL" id="TET45917.1"/>
    </source>
</evidence>
<dbReference type="NCBIfam" id="TIGR04183">
    <property type="entry name" value="Por_Secre_tail"/>
    <property type="match status" value="1"/>
</dbReference>
<reference evidence="4 5" key="1">
    <citation type="submission" date="2019-03" db="EMBL/GenBank/DDBJ databases">
        <title>Metabolic potential of uncultured bacteria and archaea associated with petroleum seepage in deep-sea sediments.</title>
        <authorList>
            <person name="Dong X."/>
            <person name="Hubert C."/>
        </authorList>
    </citation>
    <scope>NUCLEOTIDE SEQUENCE [LARGE SCALE GENOMIC DNA]</scope>
    <source>
        <strain evidence="4">E44_bin18</strain>
    </source>
</reference>
<dbReference type="PANTHER" id="PTHR43056:SF10">
    <property type="entry name" value="COCE_NOND FAMILY, PUTATIVE (AFU_ORTHOLOGUE AFUA_7G00600)-RELATED"/>
    <property type="match status" value="1"/>
</dbReference>
<evidence type="ECO:0000259" key="3">
    <source>
        <dbReference type="SMART" id="SM00939"/>
    </source>
</evidence>
<dbReference type="InterPro" id="IPR050585">
    <property type="entry name" value="Xaa-Pro_dipeptidyl-ppase/CocE"/>
</dbReference>
<feature type="chain" id="PRO_5021946534" evidence="2">
    <location>
        <begin position="25"/>
        <end position="645"/>
    </location>
</feature>
<feature type="signal peptide" evidence="2">
    <location>
        <begin position="1"/>
        <end position="24"/>
    </location>
</feature>
<dbReference type="Gene3D" id="3.40.50.1820">
    <property type="entry name" value="alpha/beta hydrolase"/>
    <property type="match status" value="2"/>
</dbReference>
<sequence>MGKKILMLVIVLTFAWSAVSYAHADVTAETYMVEMRDGIRLATDVYFPDTSEARPVLLYRTPYWKFIDRANPPYWNGKGYVLVVQDVRGRFGSEGVDSVFLDDGWGVKQDGYDTIEWIVQQSWCNGNVGMFGSSARGITTNRAAGSLHPNLISCVPVVACSDFYHQVVFPGGEFRKSLCENWLRAQGSGYMIDYFLGLPYYTEEWEYMDLHTRTDSITAPMLHVGGWYDCFSDGIVAAFNDLRDKPQAGPQKLVMGPWIHGTVGSNDPVGELQYPNASFDVSDYTARWLDYWVQDDTNGVLDEPDVYYYLMGDPDKTEEIGCEWLEGDVWPPENAVEAAYFLADSGRLNLGVPPDNDSLTFTFDPRDPVPTLGGNNLTIPGGPFDQTAIGVRDDVLEFLTEVLNEPLQVEGVVRGEFFVSSDRKDTDFTLKLVDVYPDGREMLVTDGVARARYRLGDREEDITFLTPGEIVPITVSLPPAAIVFNSGHQVKVCISSSNYPRFEINPNTDDPPYQETDTLTANNTLYYGGAYCSAVILPVVAGSNFVQHLQETKTWRVALRSYPNPFRSHTVISYQLPEAGGVNLIIHDALGRRIRTLVDRRQPAGAYYVMWSGKNDSGNQVHSGIYFCRLETEGFTSTRKMLFLK</sequence>
<proteinExistence type="predicted"/>
<name>A0A523UTN1_UNCT6</name>